<comment type="caution">
    <text evidence="1">The sequence shown here is derived from an EMBL/GenBank/DDBJ whole genome shotgun (WGS) entry which is preliminary data.</text>
</comment>
<dbReference type="AlphaFoldDB" id="A0AAU9IG84"/>
<dbReference type="Proteomes" id="UP001162131">
    <property type="component" value="Unassembled WGS sequence"/>
</dbReference>
<gene>
    <name evidence="1" type="ORF">BSTOLATCC_MIC7622</name>
</gene>
<keyword evidence="2" id="KW-1185">Reference proteome</keyword>
<protein>
    <submittedName>
        <fullName evidence="1">Uncharacterized protein</fullName>
    </submittedName>
</protein>
<accession>A0AAU9IG84</accession>
<evidence type="ECO:0000313" key="1">
    <source>
        <dbReference type="EMBL" id="CAG9312830.1"/>
    </source>
</evidence>
<proteinExistence type="predicted"/>
<reference evidence="1" key="1">
    <citation type="submission" date="2021-09" db="EMBL/GenBank/DDBJ databases">
        <authorList>
            <consortium name="AG Swart"/>
            <person name="Singh M."/>
            <person name="Singh A."/>
            <person name="Seah K."/>
            <person name="Emmerich C."/>
        </authorList>
    </citation>
    <scope>NUCLEOTIDE SEQUENCE</scope>
    <source>
        <strain evidence="1">ATCC30299</strain>
    </source>
</reference>
<sequence length="117" mass="13454">MNKAAGNTLLWRNDFYYMNLLNLSALENPKWVSFSEATYASNIILAHGAITNIISIYLEFSSSPSAIYIYNITNTKEPILNQVISEYYGILISKLSVTGMYMDSMYLYQFLIFWIFG</sequence>
<organism evidence="1 2">
    <name type="scientific">Blepharisma stoltei</name>
    <dbReference type="NCBI Taxonomy" id="1481888"/>
    <lineage>
        <taxon>Eukaryota</taxon>
        <taxon>Sar</taxon>
        <taxon>Alveolata</taxon>
        <taxon>Ciliophora</taxon>
        <taxon>Postciliodesmatophora</taxon>
        <taxon>Heterotrichea</taxon>
        <taxon>Heterotrichida</taxon>
        <taxon>Blepharismidae</taxon>
        <taxon>Blepharisma</taxon>
    </lineage>
</organism>
<evidence type="ECO:0000313" key="2">
    <source>
        <dbReference type="Proteomes" id="UP001162131"/>
    </source>
</evidence>
<dbReference type="EMBL" id="CAJZBQ010000009">
    <property type="protein sequence ID" value="CAG9312830.1"/>
    <property type="molecule type" value="Genomic_DNA"/>
</dbReference>
<name>A0AAU9IG84_9CILI</name>